<dbReference type="EMBL" id="JACVDA010000018">
    <property type="protein sequence ID" value="MBK1468970.1"/>
    <property type="molecule type" value="Genomic_DNA"/>
</dbReference>
<dbReference type="PANTHER" id="PTHR10000:SF8">
    <property type="entry name" value="HAD SUPERFAMILY HYDROLASE-LIKE, TYPE 3"/>
    <property type="match status" value="1"/>
</dbReference>
<evidence type="ECO:0000313" key="2">
    <source>
        <dbReference type="Proteomes" id="UP000823123"/>
    </source>
</evidence>
<dbReference type="CDD" id="cd07516">
    <property type="entry name" value="HAD_Pase"/>
    <property type="match status" value="1"/>
</dbReference>
<dbReference type="Gene3D" id="3.40.50.1000">
    <property type="entry name" value="HAD superfamily/HAD-like"/>
    <property type="match status" value="1"/>
</dbReference>
<dbReference type="SFLD" id="SFLDG01140">
    <property type="entry name" value="C2.B:_Phosphomannomutase_and_P"/>
    <property type="match status" value="1"/>
</dbReference>
<comment type="caution">
    <text evidence="1">The sequence shown here is derived from an EMBL/GenBank/DDBJ whole genome shotgun (WGS) entry which is preliminary data.</text>
</comment>
<dbReference type="InterPro" id="IPR000150">
    <property type="entry name" value="Cof"/>
</dbReference>
<keyword evidence="2" id="KW-1185">Reference proteome</keyword>
<organism evidence="1 2">
    <name type="scientific">Parvimonas parva</name>
    <dbReference type="NCBI Taxonomy" id="2769485"/>
    <lineage>
        <taxon>Bacteria</taxon>
        <taxon>Bacillati</taxon>
        <taxon>Bacillota</taxon>
        <taxon>Tissierellia</taxon>
        <taxon>Tissierellales</taxon>
        <taxon>Peptoniphilaceae</taxon>
        <taxon>Parvimonas</taxon>
    </lineage>
</organism>
<sequence length="268" mass="30642">MYKLIALDMDGTTFNEEHKISDVVKDALFYAMEKGVKIAFISGREEFTIKQTLEELKIDTYYGALNGSLISTTYSKVPKFVKSLNKEYLFDILDTIEKNDLTPIVFLENLIFTNDSNDEYVEIISKFINPKIIRVKSVKEYILENNLEEKVLKIGICQEYDVLKILEEKFSDTIKSEYTLAFSLPFFFELMAKDTDKGSCLREICRLNDIELSETIAIGDGENDIPMLNISGLSIAMSNAMENVKKNVDYITDTNKNDGVAKSIRKFI</sequence>
<gene>
    <name evidence="1" type="ORF">IBJ83_06530</name>
</gene>
<accession>A0ABS1CA76</accession>
<reference evidence="1 2" key="1">
    <citation type="submission" date="2020-09" db="EMBL/GenBank/DDBJ databases">
        <title>Parvimonas S3374 sp. nov.</title>
        <authorList>
            <person name="Buhl M."/>
        </authorList>
    </citation>
    <scope>NUCLEOTIDE SEQUENCE [LARGE SCALE GENOMIC DNA]</scope>
    <source>
        <strain evidence="1 2">S3374</strain>
    </source>
</reference>
<dbReference type="GO" id="GO:0016787">
    <property type="term" value="F:hydrolase activity"/>
    <property type="evidence" value="ECO:0007669"/>
    <property type="project" value="UniProtKB-KW"/>
</dbReference>
<proteinExistence type="predicted"/>
<dbReference type="Gene3D" id="3.30.1240.10">
    <property type="match status" value="1"/>
</dbReference>
<dbReference type="InterPro" id="IPR036412">
    <property type="entry name" value="HAD-like_sf"/>
</dbReference>
<dbReference type="SUPFAM" id="SSF56784">
    <property type="entry name" value="HAD-like"/>
    <property type="match status" value="1"/>
</dbReference>
<dbReference type="Pfam" id="PF08282">
    <property type="entry name" value="Hydrolase_3"/>
    <property type="match status" value="1"/>
</dbReference>
<name>A0ABS1CA76_9FIRM</name>
<protein>
    <submittedName>
        <fullName evidence="1">HAD family hydrolase</fullName>
    </submittedName>
</protein>
<dbReference type="NCBIfam" id="TIGR00099">
    <property type="entry name" value="Cof-subfamily"/>
    <property type="match status" value="1"/>
</dbReference>
<dbReference type="InterPro" id="IPR023214">
    <property type="entry name" value="HAD_sf"/>
</dbReference>
<dbReference type="PANTHER" id="PTHR10000">
    <property type="entry name" value="PHOSPHOSERINE PHOSPHATASE"/>
    <property type="match status" value="1"/>
</dbReference>
<dbReference type="NCBIfam" id="TIGR01484">
    <property type="entry name" value="HAD-SF-IIB"/>
    <property type="match status" value="1"/>
</dbReference>
<dbReference type="RefSeq" id="WP_201275842.1">
    <property type="nucleotide sequence ID" value="NZ_JACVDA010000018.1"/>
</dbReference>
<dbReference type="InterPro" id="IPR006379">
    <property type="entry name" value="HAD-SF_hydro_IIB"/>
</dbReference>
<evidence type="ECO:0000313" key="1">
    <source>
        <dbReference type="EMBL" id="MBK1468970.1"/>
    </source>
</evidence>
<dbReference type="SFLD" id="SFLDS00003">
    <property type="entry name" value="Haloacid_Dehalogenase"/>
    <property type="match status" value="1"/>
</dbReference>
<keyword evidence="1" id="KW-0378">Hydrolase</keyword>
<dbReference type="Proteomes" id="UP000823123">
    <property type="component" value="Unassembled WGS sequence"/>
</dbReference>